<dbReference type="Proteomes" id="UP001470230">
    <property type="component" value="Unassembled WGS sequence"/>
</dbReference>
<dbReference type="SUPFAM" id="SSF49562">
    <property type="entry name" value="C2 domain (Calcium/lipid-binding domain, CaLB)"/>
    <property type="match status" value="1"/>
</dbReference>
<proteinExistence type="predicted"/>
<evidence type="ECO:0000313" key="6">
    <source>
        <dbReference type="EMBL" id="KAK8846420.1"/>
    </source>
</evidence>
<keyword evidence="7" id="KW-1185">Reference proteome</keyword>
<keyword evidence="1" id="KW-0479">Metal-binding</keyword>
<dbReference type="PANTHER" id="PTHR45911">
    <property type="entry name" value="C2 DOMAIN-CONTAINING PROTEIN"/>
    <property type="match status" value="1"/>
</dbReference>
<comment type="caution">
    <text evidence="6">The sequence shown here is derived from an EMBL/GenBank/DDBJ whole genome shotgun (WGS) entry which is preliminary data.</text>
</comment>
<accession>A0ABR2HH77</accession>
<dbReference type="InterPro" id="IPR000008">
    <property type="entry name" value="C2_dom"/>
</dbReference>
<keyword evidence="4" id="KW-1133">Transmembrane helix</keyword>
<sequence>MILHIRAIEAADIPQMDFGGKADPYLTFQLDKSPEIFKTKVVNQNFNPIWNQVFDIPIYEGNPNILHVELVDMDKLKSDDLISTRDFEINHFKLGEVTEDWFDFFPSPKVESPGKVHLIFHLANPEDEPFIPKLPQDQVDVKEKDVNVQQETETNSQNSEAKDVTNQQSEIHSQENNQQEEEEQNRELEQQRQVDIEVEESRTDHETKTFEQDRDILTVNSGRQSDDHTSQSQEVQERHEDVVVEKQPVQEREIDLSTEKVSSSNDRDDFEVFSEKNLQPMTSTERINLINEEERLNSESRFKMILFVVIVVELLILFLKSKH</sequence>
<dbReference type="PROSITE" id="PS50004">
    <property type="entry name" value="C2"/>
    <property type="match status" value="1"/>
</dbReference>
<dbReference type="Pfam" id="PF00168">
    <property type="entry name" value="C2"/>
    <property type="match status" value="1"/>
</dbReference>
<keyword evidence="4" id="KW-0812">Transmembrane</keyword>
<evidence type="ECO:0000313" key="7">
    <source>
        <dbReference type="Proteomes" id="UP001470230"/>
    </source>
</evidence>
<evidence type="ECO:0000256" key="4">
    <source>
        <dbReference type="SAM" id="Phobius"/>
    </source>
</evidence>
<dbReference type="Gene3D" id="2.60.40.150">
    <property type="entry name" value="C2 domain"/>
    <property type="match status" value="1"/>
</dbReference>
<feature type="compositionally biased region" description="Low complexity" evidence="3">
    <location>
        <begin position="166"/>
        <end position="177"/>
    </location>
</feature>
<gene>
    <name evidence="6" type="ORF">M9Y10_020439</name>
</gene>
<keyword evidence="4" id="KW-0472">Membrane</keyword>
<protein>
    <submittedName>
        <fullName evidence="6">Protein Aster-C</fullName>
    </submittedName>
</protein>
<reference evidence="6 7" key="1">
    <citation type="submission" date="2024-04" db="EMBL/GenBank/DDBJ databases">
        <title>Tritrichomonas musculus Genome.</title>
        <authorList>
            <person name="Alves-Ferreira E."/>
            <person name="Grigg M."/>
            <person name="Lorenzi H."/>
            <person name="Galac M."/>
        </authorList>
    </citation>
    <scope>NUCLEOTIDE SEQUENCE [LARGE SCALE GENOMIC DNA]</scope>
    <source>
        <strain evidence="6 7">EAF2021</strain>
    </source>
</reference>
<organism evidence="6 7">
    <name type="scientific">Tritrichomonas musculus</name>
    <dbReference type="NCBI Taxonomy" id="1915356"/>
    <lineage>
        <taxon>Eukaryota</taxon>
        <taxon>Metamonada</taxon>
        <taxon>Parabasalia</taxon>
        <taxon>Tritrichomonadida</taxon>
        <taxon>Tritrichomonadidae</taxon>
        <taxon>Tritrichomonas</taxon>
    </lineage>
</organism>
<feature type="compositionally biased region" description="Basic and acidic residues" evidence="3">
    <location>
        <begin position="224"/>
        <end position="241"/>
    </location>
</feature>
<feature type="region of interest" description="Disordered" evidence="3">
    <location>
        <begin position="143"/>
        <end position="241"/>
    </location>
</feature>
<dbReference type="CDD" id="cd00030">
    <property type="entry name" value="C2"/>
    <property type="match status" value="1"/>
</dbReference>
<keyword evidence="2" id="KW-0106">Calcium</keyword>
<evidence type="ECO:0000256" key="2">
    <source>
        <dbReference type="ARBA" id="ARBA00022837"/>
    </source>
</evidence>
<feature type="domain" description="C2" evidence="5">
    <location>
        <begin position="1"/>
        <end position="102"/>
    </location>
</feature>
<name>A0ABR2HH77_9EUKA</name>
<dbReference type="PANTHER" id="PTHR45911:SF4">
    <property type="entry name" value="MULTIPLE C2 AND TRANSMEMBRANE DOMAIN-CONTAINING PROTEIN"/>
    <property type="match status" value="1"/>
</dbReference>
<dbReference type="EMBL" id="JAPFFF010000029">
    <property type="protein sequence ID" value="KAK8846420.1"/>
    <property type="molecule type" value="Genomic_DNA"/>
</dbReference>
<feature type="transmembrane region" description="Helical" evidence="4">
    <location>
        <begin position="302"/>
        <end position="319"/>
    </location>
</feature>
<feature type="compositionally biased region" description="Polar residues" evidence="3">
    <location>
        <begin position="147"/>
        <end position="159"/>
    </location>
</feature>
<evidence type="ECO:0000256" key="3">
    <source>
        <dbReference type="SAM" id="MobiDB-lite"/>
    </source>
</evidence>
<feature type="compositionally biased region" description="Basic and acidic residues" evidence="3">
    <location>
        <begin position="185"/>
        <end position="216"/>
    </location>
</feature>
<dbReference type="SMART" id="SM00239">
    <property type="entry name" value="C2"/>
    <property type="match status" value="1"/>
</dbReference>
<dbReference type="InterPro" id="IPR035892">
    <property type="entry name" value="C2_domain_sf"/>
</dbReference>
<evidence type="ECO:0000256" key="1">
    <source>
        <dbReference type="ARBA" id="ARBA00022723"/>
    </source>
</evidence>
<evidence type="ECO:0000259" key="5">
    <source>
        <dbReference type="PROSITE" id="PS50004"/>
    </source>
</evidence>